<dbReference type="Proteomes" id="UP001500655">
    <property type="component" value="Unassembled WGS sequence"/>
</dbReference>
<gene>
    <name evidence="2" type="ORF">GCM10009681_06660</name>
</gene>
<protein>
    <recommendedName>
        <fullName evidence="1">Condensation domain-containing protein</fullName>
    </recommendedName>
</protein>
<proteinExistence type="predicted"/>
<dbReference type="SUPFAM" id="SSF52777">
    <property type="entry name" value="CoA-dependent acyltransferases"/>
    <property type="match status" value="2"/>
</dbReference>
<comment type="caution">
    <text evidence="2">The sequence shown here is derived from an EMBL/GenBank/DDBJ whole genome shotgun (WGS) entry which is preliminary data.</text>
</comment>
<feature type="domain" description="Condensation" evidence="1">
    <location>
        <begin position="37"/>
        <end position="334"/>
    </location>
</feature>
<dbReference type="InterPro" id="IPR023213">
    <property type="entry name" value="CAT-like_dom_sf"/>
</dbReference>
<evidence type="ECO:0000313" key="2">
    <source>
        <dbReference type="EMBL" id="GAA1738560.1"/>
    </source>
</evidence>
<dbReference type="Gene3D" id="3.30.559.10">
    <property type="entry name" value="Chloramphenicol acetyltransferase-like domain"/>
    <property type="match status" value="1"/>
</dbReference>
<dbReference type="Gene3D" id="3.30.559.30">
    <property type="entry name" value="Nonribosomal peptide synthetase, condensation domain"/>
    <property type="match status" value="1"/>
</dbReference>
<dbReference type="Pfam" id="PF00668">
    <property type="entry name" value="Condensation"/>
    <property type="match status" value="1"/>
</dbReference>
<accession>A0ABP4VXB8</accession>
<keyword evidence="3" id="KW-1185">Reference proteome</keyword>
<organism evidence="2 3">
    <name type="scientific">Luedemannella helvata</name>
    <dbReference type="NCBI Taxonomy" id="349315"/>
    <lineage>
        <taxon>Bacteria</taxon>
        <taxon>Bacillati</taxon>
        <taxon>Actinomycetota</taxon>
        <taxon>Actinomycetes</taxon>
        <taxon>Micromonosporales</taxon>
        <taxon>Micromonosporaceae</taxon>
        <taxon>Luedemannella</taxon>
    </lineage>
</organism>
<evidence type="ECO:0000313" key="3">
    <source>
        <dbReference type="Proteomes" id="UP001500655"/>
    </source>
</evidence>
<dbReference type="RefSeq" id="WP_344076628.1">
    <property type="nucleotide sequence ID" value="NZ_BAAALS010000002.1"/>
</dbReference>
<reference evidence="3" key="1">
    <citation type="journal article" date="2019" name="Int. J. Syst. Evol. Microbiol.">
        <title>The Global Catalogue of Microorganisms (GCM) 10K type strain sequencing project: providing services to taxonomists for standard genome sequencing and annotation.</title>
        <authorList>
            <consortium name="The Broad Institute Genomics Platform"/>
            <consortium name="The Broad Institute Genome Sequencing Center for Infectious Disease"/>
            <person name="Wu L."/>
            <person name="Ma J."/>
        </authorList>
    </citation>
    <scope>NUCLEOTIDE SEQUENCE [LARGE SCALE GENOMIC DNA]</scope>
    <source>
        <strain evidence="3">JCM 13249</strain>
    </source>
</reference>
<dbReference type="EMBL" id="BAAALS010000002">
    <property type="protein sequence ID" value="GAA1738560.1"/>
    <property type="molecule type" value="Genomic_DNA"/>
</dbReference>
<name>A0ABP4VXB8_9ACTN</name>
<evidence type="ECO:0000259" key="1">
    <source>
        <dbReference type="Pfam" id="PF00668"/>
    </source>
</evidence>
<sequence>MAGQILVPFEGEGSGQAELTWGQQHIWDWMAKSGLPLNMTAVRTLDEGATIDEFVDELRFFMSRFQAMRTRLRFDENGWPCQVVHRSGEVPLYIVDAPAGTDPAEVAAMVSDEHQESHFDYENEWPVRMALVRQEGRLTHLVTTLCHVVADAAAAMVMFTDLIGRDPRTGAAKEPISDMTPLELAAWQSSPAGLRQSAAALRHWERHLRSIPARRSVRPAAAVPATAARFLRYDYESSAISLALRCLAGRLGAETTSVMLAAYAVALARVAGHCPVVLQVFASNRFRPRLARAVSLVNQAGLFVLDLEEDTTFDEAVVRTRQRAASAYKYAYYNQVDRDRLVARVSRERGATIEIDSFLNDRRTQTVVHSEGPLPTASQLRAATSLTAVRRQRLDFFNKSLMLTILDAPDAVSMSFLADTAFIPVADLETLVLRVEEVLVQAALDPATLAS</sequence>
<dbReference type="InterPro" id="IPR001242">
    <property type="entry name" value="Condensation_dom"/>
</dbReference>